<dbReference type="PANTHER" id="PTHR12001:SF69">
    <property type="entry name" value="ALL TRANS-POLYPRENYL-DIPHOSPHATE SYNTHASE PDSS1"/>
    <property type="match status" value="1"/>
</dbReference>
<dbReference type="PANTHER" id="PTHR12001">
    <property type="entry name" value="GERANYLGERANYL PYROPHOSPHATE SYNTHASE"/>
    <property type="match status" value="1"/>
</dbReference>
<keyword evidence="4" id="KW-0479">Metal-binding</keyword>
<evidence type="ECO:0000256" key="2">
    <source>
        <dbReference type="ARBA" id="ARBA00006706"/>
    </source>
</evidence>
<protein>
    <submittedName>
        <fullName evidence="7">Polyprenyl synthetase family protein</fullName>
    </submittedName>
</protein>
<dbReference type="SFLD" id="SFLDS00005">
    <property type="entry name" value="Isoprenoid_Synthase_Type_I"/>
    <property type="match status" value="1"/>
</dbReference>
<dbReference type="GO" id="GO:0008299">
    <property type="term" value="P:isoprenoid biosynthetic process"/>
    <property type="evidence" value="ECO:0007669"/>
    <property type="project" value="InterPro"/>
</dbReference>
<accession>A0A519BE26</accession>
<comment type="similarity">
    <text evidence="2 6">Belongs to the FPP/GGPP synthase family.</text>
</comment>
<name>A0A519BE26_9DELT</name>
<gene>
    <name evidence="7" type="ORF">EVJ47_00185</name>
</gene>
<keyword evidence="5" id="KW-0460">Magnesium</keyword>
<dbReference type="PROSITE" id="PS00723">
    <property type="entry name" value="POLYPRENYL_SYNTHASE_1"/>
    <property type="match status" value="1"/>
</dbReference>
<dbReference type="SUPFAM" id="SSF48576">
    <property type="entry name" value="Terpenoid synthases"/>
    <property type="match status" value="1"/>
</dbReference>
<evidence type="ECO:0000256" key="5">
    <source>
        <dbReference type="ARBA" id="ARBA00022842"/>
    </source>
</evidence>
<dbReference type="InterPro" id="IPR000092">
    <property type="entry name" value="Polyprenyl_synt"/>
</dbReference>
<evidence type="ECO:0000256" key="4">
    <source>
        <dbReference type="ARBA" id="ARBA00022723"/>
    </source>
</evidence>
<dbReference type="AlphaFoldDB" id="A0A519BE26"/>
<evidence type="ECO:0000313" key="8">
    <source>
        <dbReference type="Proteomes" id="UP000320813"/>
    </source>
</evidence>
<evidence type="ECO:0000256" key="6">
    <source>
        <dbReference type="RuleBase" id="RU004466"/>
    </source>
</evidence>
<reference evidence="7 8" key="1">
    <citation type="submission" date="2019-01" db="EMBL/GenBank/DDBJ databases">
        <title>Insights into ecological role of a new deltaproteobacterial order Candidatus Sinidesulfobacterales (Sva0485) by metagenomics and metatranscriptomics.</title>
        <authorList>
            <person name="Tan S."/>
            <person name="Liu J."/>
            <person name="Fang Y."/>
            <person name="Hedlund B.P."/>
            <person name="Lian Z.H."/>
            <person name="Huang L.Y."/>
            <person name="Li J.T."/>
            <person name="Huang L.N."/>
            <person name="Li W.J."/>
            <person name="Jiang H.C."/>
            <person name="Dong H.L."/>
            <person name="Shu W.S."/>
        </authorList>
    </citation>
    <scope>NUCLEOTIDE SEQUENCE [LARGE SCALE GENOMIC DNA]</scope>
    <source>
        <strain evidence="7">AP3</strain>
    </source>
</reference>
<dbReference type="CDD" id="cd00685">
    <property type="entry name" value="Trans_IPPS_HT"/>
    <property type="match status" value="1"/>
</dbReference>
<dbReference type="GO" id="GO:0004659">
    <property type="term" value="F:prenyltransferase activity"/>
    <property type="evidence" value="ECO:0007669"/>
    <property type="project" value="InterPro"/>
</dbReference>
<dbReference type="InterPro" id="IPR033749">
    <property type="entry name" value="Polyprenyl_synt_CS"/>
</dbReference>
<comment type="cofactor">
    <cofactor evidence="1">
        <name>Mg(2+)</name>
        <dbReference type="ChEBI" id="CHEBI:18420"/>
    </cofactor>
</comment>
<dbReference type="InterPro" id="IPR008949">
    <property type="entry name" value="Isoprenoid_synthase_dom_sf"/>
</dbReference>
<dbReference type="EMBL" id="SGBD01000001">
    <property type="protein sequence ID" value="RZD15520.1"/>
    <property type="molecule type" value="Genomic_DNA"/>
</dbReference>
<evidence type="ECO:0000256" key="3">
    <source>
        <dbReference type="ARBA" id="ARBA00022679"/>
    </source>
</evidence>
<keyword evidence="3 6" id="KW-0808">Transferase</keyword>
<dbReference type="Pfam" id="PF00348">
    <property type="entry name" value="polyprenyl_synt"/>
    <property type="match status" value="1"/>
</dbReference>
<sequence length="308" mass="34206">MVESQFETHLATETPLIQRVAKYVISSGGKRIRPILLLVSSKICGYKGDDHIPLAAVIEFIHTATLLHDDVVDNAPLRRGKSSANTVFGNEASVLVGDYLFAKSFKVLSSLDNMDVIKAYSIAVTLMAEGEVKELVKTADIKTTEDDYLDIIIKKTAVLFACASQIGAIISLKTDEYGQNLYDYGLNIGIAFQLMDDALDYTSNEEFGKFIGNDLKEGKLTLPLIHTMERCLNSEKDIVSEIIYKKKLTNADLQAVLKLVKSYDSIDYTISKAKAAVLKAKENLNVFPDSEHKRNLTDIANYIIERKL</sequence>
<evidence type="ECO:0000313" key="7">
    <source>
        <dbReference type="EMBL" id="RZD15520.1"/>
    </source>
</evidence>
<proteinExistence type="inferred from homology"/>
<dbReference type="Proteomes" id="UP000320813">
    <property type="component" value="Unassembled WGS sequence"/>
</dbReference>
<organism evidence="7 8">
    <name type="scientific">Candidatus Acidulodesulfobacterium ferriphilum</name>
    <dbReference type="NCBI Taxonomy" id="2597223"/>
    <lineage>
        <taxon>Bacteria</taxon>
        <taxon>Deltaproteobacteria</taxon>
        <taxon>Candidatus Acidulodesulfobacterales</taxon>
        <taxon>Candidatus Acidulodesulfobacterium</taxon>
    </lineage>
</organism>
<comment type="caution">
    <text evidence="7">The sequence shown here is derived from an EMBL/GenBank/DDBJ whole genome shotgun (WGS) entry which is preliminary data.</text>
</comment>
<dbReference type="Gene3D" id="1.10.600.10">
    <property type="entry name" value="Farnesyl Diphosphate Synthase"/>
    <property type="match status" value="1"/>
</dbReference>
<dbReference type="GO" id="GO:0046872">
    <property type="term" value="F:metal ion binding"/>
    <property type="evidence" value="ECO:0007669"/>
    <property type="project" value="UniProtKB-KW"/>
</dbReference>
<evidence type="ECO:0000256" key="1">
    <source>
        <dbReference type="ARBA" id="ARBA00001946"/>
    </source>
</evidence>
<dbReference type="SFLD" id="SFLDG01017">
    <property type="entry name" value="Polyprenyl_Transferase_Like"/>
    <property type="match status" value="1"/>
</dbReference>